<evidence type="ECO:0000256" key="1">
    <source>
        <dbReference type="SAM" id="MobiDB-lite"/>
    </source>
</evidence>
<comment type="caution">
    <text evidence="4">The sequence shown here is derived from an EMBL/GenBank/DDBJ whole genome shotgun (WGS) entry which is preliminary data.</text>
</comment>
<accession>A0ABW4PM14</accession>
<dbReference type="Proteomes" id="UP001597365">
    <property type="component" value="Unassembled WGS sequence"/>
</dbReference>
<protein>
    <submittedName>
        <fullName evidence="4">DUF6286 domain-containing protein</fullName>
    </submittedName>
</protein>
<reference evidence="5" key="1">
    <citation type="journal article" date="2019" name="Int. J. Syst. Evol. Microbiol.">
        <title>The Global Catalogue of Microorganisms (GCM) 10K type strain sequencing project: providing services to taxonomists for standard genome sequencing and annotation.</title>
        <authorList>
            <consortium name="The Broad Institute Genomics Platform"/>
            <consortium name="The Broad Institute Genome Sequencing Center for Infectious Disease"/>
            <person name="Wu L."/>
            <person name="Ma J."/>
        </authorList>
    </citation>
    <scope>NUCLEOTIDE SEQUENCE [LARGE SCALE GENOMIC DNA]</scope>
    <source>
        <strain evidence="5">CGMCC 4.7455</strain>
    </source>
</reference>
<organism evidence="4 5">
    <name type="scientific">Streptomyces desertarenae</name>
    <dbReference type="NCBI Taxonomy" id="2666184"/>
    <lineage>
        <taxon>Bacteria</taxon>
        <taxon>Bacillati</taxon>
        <taxon>Actinomycetota</taxon>
        <taxon>Actinomycetes</taxon>
        <taxon>Kitasatosporales</taxon>
        <taxon>Streptomycetaceae</taxon>
        <taxon>Streptomyces</taxon>
    </lineage>
</organism>
<evidence type="ECO:0000313" key="4">
    <source>
        <dbReference type="EMBL" id="MFD1831324.1"/>
    </source>
</evidence>
<feature type="domain" description="DUF6286" evidence="3">
    <location>
        <begin position="110"/>
        <end position="217"/>
    </location>
</feature>
<feature type="transmembrane region" description="Helical" evidence="2">
    <location>
        <begin position="53"/>
        <end position="76"/>
    </location>
</feature>
<keyword evidence="2" id="KW-1133">Transmembrane helix</keyword>
<dbReference type="EMBL" id="JBHUFU010000009">
    <property type="protein sequence ID" value="MFD1831324.1"/>
    <property type="molecule type" value="Genomic_DNA"/>
</dbReference>
<keyword evidence="2" id="KW-0812">Transmembrane</keyword>
<feature type="region of interest" description="Disordered" evidence="1">
    <location>
        <begin position="1"/>
        <end position="45"/>
    </location>
</feature>
<evidence type="ECO:0000313" key="5">
    <source>
        <dbReference type="Proteomes" id="UP001597365"/>
    </source>
</evidence>
<evidence type="ECO:0000259" key="3">
    <source>
        <dbReference type="Pfam" id="PF19803"/>
    </source>
</evidence>
<keyword evidence="5" id="KW-1185">Reference proteome</keyword>
<name>A0ABW4PM14_9ACTN</name>
<sequence>MNHETRQQPAPREAPGARPAAAEQPAADPSGRDPGGGGSGSTRRFWSTRRTPAAVVALIATVIAIALLYEAVAASAGRPPSRWWRGTTDELATRPLEDSRVVVGAALTGLLGLWLLLLAVTPGLRRLLPMRCDVSGGVRMRAGLKRSAARLIVRDRLQEVPGVESVRVRVGRRRVKAKARAHFRPLDEVRGDVDRALHDAVGRLGLARRTRVAARVRRPKKQ</sequence>
<dbReference type="Pfam" id="PF19803">
    <property type="entry name" value="DUF6286"/>
    <property type="match status" value="1"/>
</dbReference>
<feature type="compositionally biased region" description="Low complexity" evidence="1">
    <location>
        <begin position="7"/>
        <end position="29"/>
    </location>
</feature>
<dbReference type="InterPro" id="IPR046253">
    <property type="entry name" value="DUF6286"/>
</dbReference>
<gene>
    <name evidence="4" type="ORF">ACFSJS_16900</name>
</gene>
<keyword evidence="2" id="KW-0472">Membrane</keyword>
<proteinExistence type="predicted"/>
<evidence type="ECO:0000256" key="2">
    <source>
        <dbReference type="SAM" id="Phobius"/>
    </source>
</evidence>
<dbReference type="RefSeq" id="WP_380901129.1">
    <property type="nucleotide sequence ID" value="NZ_JBHUFU010000009.1"/>
</dbReference>
<feature type="transmembrane region" description="Helical" evidence="2">
    <location>
        <begin position="101"/>
        <end position="121"/>
    </location>
</feature>